<organism evidence="1 2">
    <name type="scientific">Hominilimicola fabiformis</name>
    <dbReference type="NCBI Taxonomy" id="2885356"/>
    <lineage>
        <taxon>Bacteria</taxon>
        <taxon>Bacillati</taxon>
        <taxon>Bacillota</taxon>
        <taxon>Clostridia</taxon>
        <taxon>Eubacteriales</taxon>
        <taxon>Oscillospiraceae</taxon>
        <taxon>Hominilimicola</taxon>
    </lineage>
</organism>
<sequence length="181" mass="21299">MNNVKYNKQTLWQTFMKVDKEMVKLSIVYSVMAVAYCLRKTFGWGKIKIYRYAVDMNRYITSVGKQDRDIPALNDELKTEAGIDCTKIFEGYKPYMLKKVSLQKSSEAEAMFEKIKYILPMVIYPLYSREGWKQKRMNRLGQALKETLIDILESDEIDNIKRTMYEECGLKFYDDGTVDPN</sequence>
<gene>
    <name evidence="1" type="ORF">LKE05_08190</name>
</gene>
<dbReference type="Proteomes" id="UP001198242">
    <property type="component" value="Unassembled WGS sequence"/>
</dbReference>
<evidence type="ECO:0000313" key="2">
    <source>
        <dbReference type="Proteomes" id="UP001198242"/>
    </source>
</evidence>
<accession>A0AAE3DZJ9</accession>
<name>A0AAE3DZJ9_9FIRM</name>
<dbReference type="EMBL" id="JAJEQM010000010">
    <property type="protein sequence ID" value="MCC2210767.1"/>
    <property type="molecule type" value="Genomic_DNA"/>
</dbReference>
<keyword evidence="2" id="KW-1185">Reference proteome</keyword>
<comment type="caution">
    <text evidence="1">The sequence shown here is derived from an EMBL/GenBank/DDBJ whole genome shotgun (WGS) entry which is preliminary data.</text>
</comment>
<evidence type="ECO:0000313" key="1">
    <source>
        <dbReference type="EMBL" id="MCC2210767.1"/>
    </source>
</evidence>
<reference evidence="1 2" key="1">
    <citation type="submission" date="2021-10" db="EMBL/GenBank/DDBJ databases">
        <title>Anaerobic single-cell dispensing facilitates the cultivation of human gut bacteria.</title>
        <authorList>
            <person name="Afrizal A."/>
        </authorList>
    </citation>
    <scope>NUCLEOTIDE SEQUENCE [LARGE SCALE GENOMIC DNA]</scope>
    <source>
        <strain evidence="1 2">CLA-AA-H232</strain>
    </source>
</reference>
<proteinExistence type="predicted"/>
<protein>
    <submittedName>
        <fullName evidence="1">Uncharacterized protein</fullName>
    </submittedName>
</protein>
<dbReference type="AlphaFoldDB" id="A0AAE3DZJ9"/>